<dbReference type="EMBL" id="JRPN01000018">
    <property type="protein sequence ID" value="KGT77237.1"/>
    <property type="molecule type" value="Genomic_DNA"/>
</dbReference>
<reference evidence="2 3" key="1">
    <citation type="submission" date="2014-09" db="EMBL/GenBank/DDBJ databases">
        <title>Draft genome of Bradyrhizobium japonicum Is-34.</title>
        <authorList>
            <person name="Tsurumaru H."/>
            <person name="Yamakawa T."/>
            <person name="Hashimoto S."/>
            <person name="Okizaki K."/>
            <person name="Kanesaki Y."/>
            <person name="Yoshikawa H."/>
            <person name="Yajima S."/>
        </authorList>
    </citation>
    <scope>NUCLEOTIDE SEQUENCE [LARGE SCALE GENOMIC DNA]</scope>
    <source>
        <strain evidence="2 3">Is-34</strain>
    </source>
</reference>
<keyword evidence="2" id="KW-0560">Oxidoreductase</keyword>
<dbReference type="Gene3D" id="3.10.180.10">
    <property type="entry name" value="2,3-Dihydroxybiphenyl 1,2-Dioxygenase, domain 1"/>
    <property type="match status" value="1"/>
</dbReference>
<dbReference type="AlphaFoldDB" id="A0A0A3XS08"/>
<evidence type="ECO:0000259" key="1">
    <source>
        <dbReference type="PROSITE" id="PS51819"/>
    </source>
</evidence>
<gene>
    <name evidence="2" type="ORF">MA20_21795</name>
</gene>
<dbReference type="Pfam" id="PF00903">
    <property type="entry name" value="Glyoxalase"/>
    <property type="match status" value="1"/>
</dbReference>
<dbReference type="GO" id="GO:0051213">
    <property type="term" value="F:dioxygenase activity"/>
    <property type="evidence" value="ECO:0007669"/>
    <property type="project" value="UniProtKB-KW"/>
</dbReference>
<dbReference type="PROSITE" id="PS51819">
    <property type="entry name" value="VOC"/>
    <property type="match status" value="1"/>
</dbReference>
<organism evidence="2 3">
    <name type="scientific">Bradyrhizobium japonicum</name>
    <dbReference type="NCBI Taxonomy" id="375"/>
    <lineage>
        <taxon>Bacteria</taxon>
        <taxon>Pseudomonadati</taxon>
        <taxon>Pseudomonadota</taxon>
        <taxon>Alphaproteobacteria</taxon>
        <taxon>Hyphomicrobiales</taxon>
        <taxon>Nitrobacteraceae</taxon>
        <taxon>Bradyrhizobium</taxon>
    </lineage>
</organism>
<comment type="caution">
    <text evidence="2">The sequence shown here is derived from an EMBL/GenBank/DDBJ whole genome shotgun (WGS) entry which is preliminary data.</text>
</comment>
<sequence>MKQHLSLVSLVVADHDAAIAFFTGALDFELCEDTPLGGGKRWVVVHPPGGGGSGLLLARADSPTQVAHIGDQTGGRVFLFLETDDFDPDHARMIAAGVGFVEQPRHEAYGIVAIFEDLCGNRWDLIQRKSTHACETSP</sequence>
<accession>A0A0A3XS08</accession>
<dbReference type="InterPro" id="IPR037523">
    <property type="entry name" value="VOC_core"/>
</dbReference>
<dbReference type="RefSeq" id="WP_028160511.1">
    <property type="nucleotide sequence ID" value="NZ_JANUDC010000001.1"/>
</dbReference>
<evidence type="ECO:0000313" key="3">
    <source>
        <dbReference type="Proteomes" id="UP000030377"/>
    </source>
</evidence>
<protein>
    <submittedName>
        <fullName evidence="2">Extradiol dioxygenase</fullName>
    </submittedName>
</protein>
<proteinExistence type="predicted"/>
<name>A0A0A3XS08_BRAJP</name>
<dbReference type="Proteomes" id="UP000030377">
    <property type="component" value="Unassembled WGS sequence"/>
</dbReference>
<dbReference type="STRING" id="375.BKD09_RS25790"/>
<dbReference type="PANTHER" id="PTHR36437:SF2">
    <property type="entry name" value="GLYOXALASE_BLEOMYCIN RESISTANCE PROTEIN_DIOXYGENASE"/>
    <property type="match status" value="1"/>
</dbReference>
<keyword evidence="2" id="KW-0223">Dioxygenase</keyword>
<evidence type="ECO:0000313" key="2">
    <source>
        <dbReference type="EMBL" id="KGT77237.1"/>
    </source>
</evidence>
<dbReference type="InterPro" id="IPR029068">
    <property type="entry name" value="Glyas_Bleomycin-R_OHBP_Dase"/>
</dbReference>
<dbReference type="InterPro" id="IPR004360">
    <property type="entry name" value="Glyas_Fos-R_dOase_dom"/>
</dbReference>
<dbReference type="SUPFAM" id="SSF54593">
    <property type="entry name" value="Glyoxalase/Bleomycin resistance protein/Dihydroxybiphenyl dioxygenase"/>
    <property type="match status" value="1"/>
</dbReference>
<feature type="domain" description="VOC" evidence="1">
    <location>
        <begin position="4"/>
        <end position="128"/>
    </location>
</feature>
<dbReference type="PANTHER" id="PTHR36437">
    <property type="entry name" value="GLYOXALASE/BLEOMYCIN RESISTANCE PROTEIN/DIOXYGENASE"/>
    <property type="match status" value="1"/>
</dbReference>